<dbReference type="AlphaFoldDB" id="A0A1P8WKQ1"/>
<dbReference type="PROSITE" id="PS50005">
    <property type="entry name" value="TPR"/>
    <property type="match status" value="1"/>
</dbReference>
<keyword evidence="9" id="KW-0963">Cytoplasm</keyword>
<dbReference type="SMART" id="SM00028">
    <property type="entry name" value="TPR"/>
    <property type="match status" value="2"/>
</dbReference>
<dbReference type="SUPFAM" id="SSF56112">
    <property type="entry name" value="Protein kinase-like (PK-like)"/>
    <property type="match status" value="1"/>
</dbReference>
<dbReference type="InterPro" id="IPR017441">
    <property type="entry name" value="Protein_kinase_ATP_BS"/>
</dbReference>
<keyword evidence="7 13" id="KW-0418">Kinase</keyword>
<dbReference type="InterPro" id="IPR011990">
    <property type="entry name" value="TPR-like_helical_dom_sf"/>
</dbReference>
<dbReference type="SMART" id="SM00220">
    <property type="entry name" value="S_TKc"/>
    <property type="match status" value="1"/>
</dbReference>
<dbReference type="RefSeq" id="WP_077025920.1">
    <property type="nucleotide sequence ID" value="NZ_CP017641.1"/>
</dbReference>
<dbReference type="PROSITE" id="PS00108">
    <property type="entry name" value="PROTEIN_KINASE_ST"/>
    <property type="match status" value="1"/>
</dbReference>
<feature type="binding site" evidence="11">
    <location>
        <position position="120"/>
    </location>
    <ligand>
        <name>ATP</name>
        <dbReference type="ChEBI" id="CHEBI:30616"/>
    </ligand>
</feature>
<keyword evidence="14" id="KW-1185">Reference proteome</keyword>
<dbReference type="GO" id="GO:0000922">
    <property type="term" value="C:spindle pole"/>
    <property type="evidence" value="ECO:0007669"/>
    <property type="project" value="UniProtKB-SubCell"/>
</dbReference>
<proteinExistence type="inferred from homology"/>
<dbReference type="STRING" id="1891926.Fuma_04277"/>
<keyword evidence="5 13" id="KW-0808">Transferase</keyword>
<reference evidence="13 14" key="1">
    <citation type="journal article" date="2016" name="Front. Microbiol.">
        <title>Fuerstia marisgermanicae gen. nov., sp. nov., an Unusual Member of the Phylum Planctomycetes from the German Wadden Sea.</title>
        <authorList>
            <person name="Kohn T."/>
            <person name="Heuer A."/>
            <person name="Jogler M."/>
            <person name="Vollmers J."/>
            <person name="Boedeker C."/>
            <person name="Bunk B."/>
            <person name="Rast P."/>
            <person name="Borchert D."/>
            <person name="Glockner I."/>
            <person name="Freese H.M."/>
            <person name="Klenk H.P."/>
            <person name="Overmann J."/>
            <person name="Kaster A.K."/>
            <person name="Rohde M."/>
            <person name="Wiegand S."/>
            <person name="Jogler C."/>
        </authorList>
    </citation>
    <scope>NUCLEOTIDE SEQUENCE [LARGE SCALE GENOMIC DNA]</scope>
    <source>
        <strain evidence="13 14">NH11</strain>
    </source>
</reference>
<evidence type="ECO:0000256" key="6">
    <source>
        <dbReference type="ARBA" id="ARBA00022741"/>
    </source>
</evidence>
<dbReference type="OrthoDB" id="6111975at2"/>
<evidence type="ECO:0000256" key="5">
    <source>
        <dbReference type="ARBA" id="ARBA00022679"/>
    </source>
</evidence>
<dbReference type="Pfam" id="PF13181">
    <property type="entry name" value="TPR_8"/>
    <property type="match status" value="1"/>
</dbReference>
<comment type="subcellular location">
    <subcellularLocation>
        <location evidence="1">Cytoplasm</location>
        <location evidence="1">Cytoskeleton</location>
        <location evidence="1">Microtubule organizing center</location>
        <location evidence="1">Centrosome</location>
    </subcellularLocation>
    <subcellularLocation>
        <location evidence="2">Cytoplasm</location>
        <location evidence="2">Cytoskeleton</location>
        <location evidence="2">Spindle pole</location>
    </subcellularLocation>
</comment>
<keyword evidence="4" id="KW-0723">Serine/threonine-protein kinase</keyword>
<dbReference type="KEGG" id="fmr:Fuma_04277"/>
<gene>
    <name evidence="13" type="primary">prkC_19</name>
    <name evidence="13" type="ORF">Fuma_04277</name>
</gene>
<keyword evidence="6 11" id="KW-0547">Nucleotide-binding</keyword>
<protein>
    <submittedName>
        <fullName evidence="13">Serine/threonine-protein kinase PrkC</fullName>
        <ecNumber evidence="13">2.7.11.1</ecNumber>
    </submittedName>
</protein>
<evidence type="ECO:0000256" key="7">
    <source>
        <dbReference type="ARBA" id="ARBA00022777"/>
    </source>
</evidence>
<keyword evidence="8 11" id="KW-0067">ATP-binding</keyword>
<sequence length="911" mass="101344">MKYDAYNDVITDHAEHRNPVEVLAEEFLDRRRRGEVASVQEYASSHPELASEIRGLFPAMLAMEKFRRNRLSSSSTRIDLQVEAPEQLGDYRIICEVGRGGMGVVYEAEQQSLGRRVAVKLFPRQVLADSRQLKRFHSEARTAASLHHTNIVPVFGVGQQDGLHYYVMQCIQGKGLDQFVQPAMTEPDPSVTKGNLTYTPPIAFSSTVTNITESDADSEVVTTASVASDLSNAESEVHSPVADLLDFRTVADIGIQVSAALAYAHAHGVLHRDIKPGNLILDPQGTVWVTDFGLATLLESEERNDRAEVVGTLRFMAPEHLNGKQDARSDLYSLGVTLYELLTLRPAFSEQSKAKLINKIMKGDVVPATTLRPGIPPDLAAIVHKAMAGKSAQRYSSAADLADDLRRFLDGRPVAARPIGISGRLWRWTRRNPIVATLSSALVLGAVLSFVMISSKWSEAVVQGARAEANLSLALESMDQILERFASSWMAHPIATGDADDPEAGFEPQLAVTDYNAAVLQNALRFYDRFARQNTTNPQLRRDTAKVHRRVGDIYQRLGQNTKAEQAYRRCLQILEAENASDNAAVVAERASTINQMGLGMFRSSRFAEAEGEFRRAKQMLLKTTHQNDAEFRAERARTEHNLGQVLQLIRRYSEARRCHRDAVELLESLVEEHPEKADYRLSLARAYRTSSQGQRRKKADQLRSAGIAILEELVAEFPNVPDYQCELSEMLITRRFGSRDEQNLEHQEIETERAVELAKSLSVKYPPIPRYRALLARTLKEQAGILSRTASPAAADERFEESVLLYQGLVEDFSDVPVYGFFLAYSLREHAKNLRKLDRLSDAETALLDGITALKHYLSLRPESSFGNYGLAGMFEDLGEVLTDSGAHASAKAAFEEANEIRLLLGQPQG</sequence>
<evidence type="ECO:0000256" key="8">
    <source>
        <dbReference type="ARBA" id="ARBA00022840"/>
    </source>
</evidence>
<dbReference type="InterPro" id="IPR000719">
    <property type="entry name" value="Prot_kinase_dom"/>
</dbReference>
<evidence type="ECO:0000259" key="12">
    <source>
        <dbReference type="PROSITE" id="PS50011"/>
    </source>
</evidence>
<dbReference type="Pfam" id="PF07714">
    <property type="entry name" value="PK_Tyr_Ser-Thr"/>
    <property type="match status" value="1"/>
</dbReference>
<dbReference type="PANTHER" id="PTHR43289:SF34">
    <property type="entry name" value="SERINE_THREONINE-PROTEIN KINASE YBDM-RELATED"/>
    <property type="match status" value="1"/>
</dbReference>
<comment type="similarity">
    <text evidence="3">Belongs to the protein kinase superfamily. NEK Ser/Thr protein kinase family. NIMA subfamily.</text>
</comment>
<dbReference type="GO" id="GO:0005524">
    <property type="term" value="F:ATP binding"/>
    <property type="evidence" value="ECO:0007669"/>
    <property type="project" value="UniProtKB-UniRule"/>
</dbReference>
<evidence type="ECO:0000313" key="13">
    <source>
        <dbReference type="EMBL" id="APZ94644.1"/>
    </source>
</evidence>
<dbReference type="Gene3D" id="3.30.200.20">
    <property type="entry name" value="Phosphorylase Kinase, domain 1"/>
    <property type="match status" value="1"/>
</dbReference>
<evidence type="ECO:0000256" key="4">
    <source>
        <dbReference type="ARBA" id="ARBA00022527"/>
    </source>
</evidence>
<dbReference type="Gene3D" id="1.25.40.10">
    <property type="entry name" value="Tetratricopeptide repeat domain"/>
    <property type="match status" value="2"/>
</dbReference>
<dbReference type="CDD" id="cd14014">
    <property type="entry name" value="STKc_PknB_like"/>
    <property type="match status" value="1"/>
</dbReference>
<evidence type="ECO:0000256" key="9">
    <source>
        <dbReference type="ARBA" id="ARBA00023212"/>
    </source>
</evidence>
<name>A0A1P8WKQ1_9PLAN</name>
<dbReference type="PROSITE" id="PS00107">
    <property type="entry name" value="PROTEIN_KINASE_ATP"/>
    <property type="match status" value="1"/>
</dbReference>
<dbReference type="InterPro" id="IPR019734">
    <property type="entry name" value="TPR_rpt"/>
</dbReference>
<keyword evidence="9" id="KW-0206">Cytoskeleton</keyword>
<dbReference type="GO" id="GO:0005813">
    <property type="term" value="C:centrosome"/>
    <property type="evidence" value="ECO:0007669"/>
    <property type="project" value="UniProtKB-SubCell"/>
</dbReference>
<evidence type="ECO:0000256" key="10">
    <source>
        <dbReference type="PROSITE-ProRule" id="PRU00339"/>
    </source>
</evidence>
<accession>A0A1P8WKQ1</accession>
<dbReference type="PROSITE" id="PS50011">
    <property type="entry name" value="PROTEIN_KINASE_DOM"/>
    <property type="match status" value="1"/>
</dbReference>
<keyword evidence="10" id="KW-0802">TPR repeat</keyword>
<dbReference type="Gene3D" id="1.10.510.10">
    <property type="entry name" value="Transferase(Phosphotransferase) domain 1"/>
    <property type="match status" value="1"/>
</dbReference>
<dbReference type="EC" id="2.7.11.1" evidence="13"/>
<evidence type="ECO:0000256" key="3">
    <source>
        <dbReference type="ARBA" id="ARBA00010886"/>
    </source>
</evidence>
<evidence type="ECO:0000256" key="2">
    <source>
        <dbReference type="ARBA" id="ARBA00004647"/>
    </source>
</evidence>
<dbReference type="SUPFAM" id="SSF48452">
    <property type="entry name" value="TPR-like"/>
    <property type="match status" value="1"/>
</dbReference>
<feature type="domain" description="Protein kinase" evidence="12">
    <location>
        <begin position="91"/>
        <end position="409"/>
    </location>
</feature>
<evidence type="ECO:0000313" key="14">
    <source>
        <dbReference type="Proteomes" id="UP000187735"/>
    </source>
</evidence>
<dbReference type="GO" id="GO:0004674">
    <property type="term" value="F:protein serine/threonine kinase activity"/>
    <property type="evidence" value="ECO:0007669"/>
    <property type="project" value="UniProtKB-KW"/>
</dbReference>
<dbReference type="InterPro" id="IPR011009">
    <property type="entry name" value="Kinase-like_dom_sf"/>
</dbReference>
<evidence type="ECO:0000256" key="11">
    <source>
        <dbReference type="PROSITE-ProRule" id="PRU10141"/>
    </source>
</evidence>
<feature type="repeat" description="TPR" evidence="10">
    <location>
        <begin position="545"/>
        <end position="578"/>
    </location>
</feature>
<dbReference type="Proteomes" id="UP000187735">
    <property type="component" value="Chromosome"/>
</dbReference>
<dbReference type="InterPro" id="IPR001245">
    <property type="entry name" value="Ser-Thr/Tyr_kinase_cat_dom"/>
</dbReference>
<evidence type="ECO:0000256" key="1">
    <source>
        <dbReference type="ARBA" id="ARBA00004300"/>
    </source>
</evidence>
<dbReference type="PANTHER" id="PTHR43289">
    <property type="entry name" value="MITOGEN-ACTIVATED PROTEIN KINASE KINASE KINASE 20-RELATED"/>
    <property type="match status" value="1"/>
</dbReference>
<dbReference type="InterPro" id="IPR008271">
    <property type="entry name" value="Ser/Thr_kinase_AS"/>
</dbReference>
<organism evidence="13 14">
    <name type="scientific">Fuerstiella marisgermanici</name>
    <dbReference type="NCBI Taxonomy" id="1891926"/>
    <lineage>
        <taxon>Bacteria</taxon>
        <taxon>Pseudomonadati</taxon>
        <taxon>Planctomycetota</taxon>
        <taxon>Planctomycetia</taxon>
        <taxon>Planctomycetales</taxon>
        <taxon>Planctomycetaceae</taxon>
        <taxon>Fuerstiella</taxon>
    </lineage>
</organism>
<dbReference type="EMBL" id="CP017641">
    <property type="protein sequence ID" value="APZ94644.1"/>
    <property type="molecule type" value="Genomic_DNA"/>
</dbReference>